<dbReference type="InterPro" id="IPR020846">
    <property type="entry name" value="MFS_dom"/>
</dbReference>
<keyword evidence="3" id="KW-1003">Cell membrane</keyword>
<sequence>MHAAKLSKRHWLLIFTLTLLTFVLGTSEFVIVGILTDISSSLHITNAKAGTLVSAFAITFAIATPIVMSATSHFPKRKWMLFLIGSFIVLNALCVISTSYIMLLALRMMTAVVTGVLISLAMIVASETMPIAKRGLAISFVFGGFTLANVIGVPIGTVIAEWYNWNATFLFTTLLGGISFFASFFILPKMHSQIRSSMRDQFSLLTHPRILMAFFIPSLGFGATYAIYTYLVPILKGMEAPRSSISLILFGYGFISIFSNILAGKIASYNAIGRLRFVFFLQALVLISLYWTTNHFIFGLVNIGFMSLMAILLTTSTQLYLIDLAGIYQPKATGLAASLMPVASNVGIAFGSALGGFVYHQGNLMNVTWVGGLVAIFASLLTFLSHRLDQKQKTSITEKLIS</sequence>
<dbReference type="EMBL" id="JAIWJX010000002">
    <property type="protein sequence ID" value="MCK6259350.1"/>
    <property type="molecule type" value="Genomic_DNA"/>
</dbReference>
<feature type="transmembrane region" description="Helical" evidence="7">
    <location>
        <begin position="243"/>
        <end position="263"/>
    </location>
</feature>
<dbReference type="GO" id="GO:0005886">
    <property type="term" value="C:plasma membrane"/>
    <property type="evidence" value="ECO:0007669"/>
    <property type="project" value="UniProtKB-SubCell"/>
</dbReference>
<evidence type="ECO:0000256" key="7">
    <source>
        <dbReference type="SAM" id="Phobius"/>
    </source>
</evidence>
<dbReference type="Pfam" id="PF07690">
    <property type="entry name" value="MFS_1"/>
    <property type="match status" value="1"/>
</dbReference>
<keyword evidence="10" id="KW-1185">Reference proteome</keyword>
<feature type="transmembrane region" description="Helical" evidence="7">
    <location>
        <begin position="275"/>
        <end position="291"/>
    </location>
</feature>
<evidence type="ECO:0000313" key="9">
    <source>
        <dbReference type="EMBL" id="MCK6259350.1"/>
    </source>
</evidence>
<keyword evidence="5 7" id="KW-1133">Transmembrane helix</keyword>
<feature type="transmembrane region" description="Helical" evidence="7">
    <location>
        <begin position="364"/>
        <end position="384"/>
    </location>
</feature>
<comment type="caution">
    <text evidence="9">The sequence shown here is derived from an EMBL/GenBank/DDBJ whole genome shotgun (WGS) entry which is preliminary data.</text>
</comment>
<evidence type="ECO:0000256" key="2">
    <source>
        <dbReference type="ARBA" id="ARBA00022448"/>
    </source>
</evidence>
<evidence type="ECO:0000256" key="4">
    <source>
        <dbReference type="ARBA" id="ARBA00022692"/>
    </source>
</evidence>
<feature type="transmembrane region" description="Helical" evidence="7">
    <location>
        <begin position="12"/>
        <end position="35"/>
    </location>
</feature>
<feature type="transmembrane region" description="Helical" evidence="7">
    <location>
        <begin position="297"/>
        <end position="322"/>
    </location>
</feature>
<dbReference type="PANTHER" id="PTHR43124">
    <property type="entry name" value="PURINE EFFLUX PUMP PBUE"/>
    <property type="match status" value="1"/>
</dbReference>
<evidence type="ECO:0000256" key="6">
    <source>
        <dbReference type="ARBA" id="ARBA00023136"/>
    </source>
</evidence>
<dbReference type="Proteomes" id="UP001139011">
    <property type="component" value="Unassembled WGS sequence"/>
</dbReference>
<feature type="transmembrane region" description="Helical" evidence="7">
    <location>
        <begin position="169"/>
        <end position="188"/>
    </location>
</feature>
<evidence type="ECO:0000313" key="10">
    <source>
        <dbReference type="Proteomes" id="UP001139011"/>
    </source>
</evidence>
<gene>
    <name evidence="9" type="ORF">LCY76_22505</name>
</gene>
<proteinExistence type="predicted"/>
<comment type="subcellular location">
    <subcellularLocation>
        <location evidence="1">Cell membrane</location>
        <topology evidence="1">Multi-pass membrane protein</topology>
    </subcellularLocation>
</comment>
<dbReference type="InterPro" id="IPR050189">
    <property type="entry name" value="MFS_Efflux_Transporters"/>
</dbReference>
<dbReference type="PANTHER" id="PTHR43124:SF8">
    <property type="entry name" value="INNER MEMBRANE TRANSPORT PROTEIN YDHP"/>
    <property type="match status" value="1"/>
</dbReference>
<dbReference type="InterPro" id="IPR036259">
    <property type="entry name" value="MFS_trans_sf"/>
</dbReference>
<keyword evidence="6 7" id="KW-0472">Membrane</keyword>
<dbReference type="InterPro" id="IPR011701">
    <property type="entry name" value="MFS"/>
</dbReference>
<feature type="transmembrane region" description="Helical" evidence="7">
    <location>
        <begin position="79"/>
        <end position="102"/>
    </location>
</feature>
<name>A0A9X1XI39_9BACL</name>
<evidence type="ECO:0000259" key="8">
    <source>
        <dbReference type="PROSITE" id="PS50850"/>
    </source>
</evidence>
<protein>
    <submittedName>
        <fullName evidence="9">MFS transporter</fullName>
    </submittedName>
</protein>
<feature type="transmembrane region" description="Helical" evidence="7">
    <location>
        <begin position="108"/>
        <end position="125"/>
    </location>
</feature>
<feature type="transmembrane region" description="Helical" evidence="7">
    <location>
        <begin position="137"/>
        <end position="163"/>
    </location>
</feature>
<dbReference type="Gene3D" id="1.20.1250.20">
    <property type="entry name" value="MFS general substrate transporter like domains"/>
    <property type="match status" value="1"/>
</dbReference>
<feature type="transmembrane region" description="Helical" evidence="7">
    <location>
        <begin position="334"/>
        <end position="358"/>
    </location>
</feature>
<feature type="transmembrane region" description="Helical" evidence="7">
    <location>
        <begin position="209"/>
        <end position="231"/>
    </location>
</feature>
<feature type="transmembrane region" description="Helical" evidence="7">
    <location>
        <begin position="47"/>
        <end position="67"/>
    </location>
</feature>
<reference evidence="9" key="1">
    <citation type="submission" date="2021-09" db="EMBL/GenBank/DDBJ databases">
        <title>Genome analysis of Fictibacillus sp. KIGAM418 isolated from marine sediment.</title>
        <authorList>
            <person name="Seo M.-J."/>
            <person name="Cho E.-S."/>
            <person name="Hwang C.Y."/>
        </authorList>
    </citation>
    <scope>NUCLEOTIDE SEQUENCE</scope>
    <source>
        <strain evidence="9">KIGAM418</strain>
    </source>
</reference>
<evidence type="ECO:0000256" key="3">
    <source>
        <dbReference type="ARBA" id="ARBA00022475"/>
    </source>
</evidence>
<accession>A0A9X1XI39</accession>
<evidence type="ECO:0000256" key="5">
    <source>
        <dbReference type="ARBA" id="ARBA00022989"/>
    </source>
</evidence>
<dbReference type="RefSeq" id="WP_248254528.1">
    <property type="nucleotide sequence ID" value="NZ_JAIWJX010000002.1"/>
</dbReference>
<organism evidence="9 10">
    <name type="scientific">Fictibacillus marinisediminis</name>
    <dbReference type="NCBI Taxonomy" id="2878389"/>
    <lineage>
        <taxon>Bacteria</taxon>
        <taxon>Bacillati</taxon>
        <taxon>Bacillota</taxon>
        <taxon>Bacilli</taxon>
        <taxon>Bacillales</taxon>
        <taxon>Fictibacillaceae</taxon>
        <taxon>Fictibacillus</taxon>
    </lineage>
</organism>
<dbReference type="AlphaFoldDB" id="A0A9X1XI39"/>
<dbReference type="GO" id="GO:0022857">
    <property type="term" value="F:transmembrane transporter activity"/>
    <property type="evidence" value="ECO:0007669"/>
    <property type="project" value="InterPro"/>
</dbReference>
<dbReference type="PROSITE" id="PS50850">
    <property type="entry name" value="MFS"/>
    <property type="match status" value="1"/>
</dbReference>
<evidence type="ECO:0000256" key="1">
    <source>
        <dbReference type="ARBA" id="ARBA00004651"/>
    </source>
</evidence>
<keyword evidence="4 7" id="KW-0812">Transmembrane</keyword>
<dbReference type="SUPFAM" id="SSF103473">
    <property type="entry name" value="MFS general substrate transporter"/>
    <property type="match status" value="1"/>
</dbReference>
<feature type="domain" description="Major facilitator superfamily (MFS) profile" evidence="8">
    <location>
        <begin position="13"/>
        <end position="390"/>
    </location>
</feature>
<keyword evidence="2" id="KW-0813">Transport</keyword>
<dbReference type="CDD" id="cd17324">
    <property type="entry name" value="MFS_NepI_like"/>
    <property type="match status" value="1"/>
</dbReference>